<reference evidence="3 4" key="1">
    <citation type="journal article" date="2019" name="Commun. Biol.">
        <title>The bagworm genome reveals a unique fibroin gene that provides high tensile strength.</title>
        <authorList>
            <person name="Kono N."/>
            <person name="Nakamura H."/>
            <person name="Ohtoshi R."/>
            <person name="Tomita M."/>
            <person name="Numata K."/>
            <person name="Arakawa K."/>
        </authorList>
    </citation>
    <scope>NUCLEOTIDE SEQUENCE [LARGE SCALE GENOMIC DNA]</scope>
</reference>
<feature type="compositionally biased region" description="Low complexity" evidence="1">
    <location>
        <begin position="64"/>
        <end position="73"/>
    </location>
</feature>
<gene>
    <name evidence="3" type="ORF">EVAR_90885_1</name>
    <name evidence="2" type="ORF">EVAR_91079_1</name>
</gene>
<feature type="compositionally biased region" description="Low complexity" evidence="1">
    <location>
        <begin position="112"/>
        <end position="123"/>
    </location>
</feature>
<feature type="compositionally biased region" description="Low complexity" evidence="1">
    <location>
        <begin position="134"/>
        <end position="143"/>
    </location>
</feature>
<dbReference type="EMBL" id="BGZK01003713">
    <property type="protein sequence ID" value="GBP03922.1"/>
    <property type="molecule type" value="Genomic_DNA"/>
</dbReference>
<evidence type="ECO:0000256" key="1">
    <source>
        <dbReference type="SAM" id="MobiDB-lite"/>
    </source>
</evidence>
<evidence type="ECO:0000313" key="2">
    <source>
        <dbReference type="EMBL" id="GBP03922.1"/>
    </source>
</evidence>
<feature type="region of interest" description="Disordered" evidence="1">
    <location>
        <begin position="110"/>
        <end position="143"/>
    </location>
</feature>
<sequence length="190" mass="20987">MNPGRLTCEFCKYATFSTKSNQRRHYRAQHKIEMPSSKGPLYKRIKRSLEQKERESWMQEMFLTQPSTSSTIQPPSPPPPRTDDAASLSNLLDDNNDEIFRDVIKMCLTQPSTSSSSSGATTAQQNPSDGSNKTTTSSTAAIAPTPIIQPPPIVEITEVLVLPPVDVPLYLAIYDGQDDFLIQAAQETGI</sequence>
<dbReference type="EMBL" id="BGZK01004159">
    <property type="protein sequence ID" value="GBP07285.1"/>
    <property type="molecule type" value="Genomic_DNA"/>
</dbReference>
<keyword evidence="4" id="KW-1185">Reference proteome</keyword>
<dbReference type="OrthoDB" id="8153637at2759"/>
<name>A0A4C1SZC4_EUMVA</name>
<feature type="compositionally biased region" description="Polar residues" evidence="1">
    <location>
        <begin position="124"/>
        <end position="133"/>
    </location>
</feature>
<dbReference type="AlphaFoldDB" id="A0A4C1SZC4"/>
<accession>A0A4C1SZC4</accession>
<organism evidence="3 4">
    <name type="scientific">Eumeta variegata</name>
    <name type="common">Bagworm moth</name>
    <name type="synonym">Eumeta japonica</name>
    <dbReference type="NCBI Taxonomy" id="151549"/>
    <lineage>
        <taxon>Eukaryota</taxon>
        <taxon>Metazoa</taxon>
        <taxon>Ecdysozoa</taxon>
        <taxon>Arthropoda</taxon>
        <taxon>Hexapoda</taxon>
        <taxon>Insecta</taxon>
        <taxon>Pterygota</taxon>
        <taxon>Neoptera</taxon>
        <taxon>Endopterygota</taxon>
        <taxon>Lepidoptera</taxon>
        <taxon>Glossata</taxon>
        <taxon>Ditrysia</taxon>
        <taxon>Tineoidea</taxon>
        <taxon>Psychidae</taxon>
        <taxon>Oiketicinae</taxon>
        <taxon>Eumeta</taxon>
    </lineage>
</organism>
<evidence type="ECO:0000313" key="4">
    <source>
        <dbReference type="Proteomes" id="UP000299102"/>
    </source>
</evidence>
<comment type="caution">
    <text evidence="3">The sequence shown here is derived from an EMBL/GenBank/DDBJ whole genome shotgun (WGS) entry which is preliminary data.</text>
</comment>
<proteinExistence type="predicted"/>
<feature type="region of interest" description="Disordered" evidence="1">
    <location>
        <begin position="64"/>
        <end position="87"/>
    </location>
</feature>
<dbReference type="Proteomes" id="UP000299102">
    <property type="component" value="Unassembled WGS sequence"/>
</dbReference>
<protein>
    <submittedName>
        <fullName evidence="3">Uncharacterized protein</fullName>
    </submittedName>
</protein>
<evidence type="ECO:0000313" key="3">
    <source>
        <dbReference type="EMBL" id="GBP07285.1"/>
    </source>
</evidence>